<reference evidence="1 2" key="1">
    <citation type="journal article" date="2008" name="Proc. Natl. Acad. Sci. U.S.A.">
        <title>The genome of Cyanothece 51142, a unicellular diazotrophic cyanobacterium important in the marine nitrogen cycle.</title>
        <authorList>
            <person name="Welsh E.A."/>
            <person name="Liberton M."/>
            <person name="Stoeckel J."/>
            <person name="Loh T."/>
            <person name="Elvitigala T."/>
            <person name="Wang C."/>
            <person name="Wollam A."/>
            <person name="Fulton R.S."/>
            <person name="Clifton S.W."/>
            <person name="Jacobs J.M."/>
            <person name="Aurora R."/>
            <person name="Ghosh B.K."/>
            <person name="Sherman L.A."/>
            <person name="Smith R.D."/>
            <person name="Wilson R.K."/>
            <person name="Pakrasi H.B."/>
        </authorList>
    </citation>
    <scope>NUCLEOTIDE SEQUENCE [LARGE SCALE GENOMIC DNA]</scope>
    <source>
        <strain evidence="2">ATCC 51142 / BH68</strain>
    </source>
</reference>
<dbReference type="Proteomes" id="UP000001203">
    <property type="component" value="Chromosome circular"/>
</dbReference>
<evidence type="ECO:0000313" key="2">
    <source>
        <dbReference type="Proteomes" id="UP000001203"/>
    </source>
</evidence>
<dbReference type="KEGG" id="cyt:cce_2269"/>
<dbReference type="HOGENOM" id="CLU_946062_0_0_3"/>
<dbReference type="RefSeq" id="WP_009545028.1">
    <property type="nucleotide sequence ID" value="NC_010546.1"/>
</dbReference>
<gene>
    <name evidence="1" type="ordered locus">cce_2269</name>
</gene>
<keyword evidence="2" id="KW-1185">Reference proteome</keyword>
<evidence type="ECO:0008006" key="3">
    <source>
        <dbReference type="Google" id="ProtNLM"/>
    </source>
</evidence>
<dbReference type="AlphaFoldDB" id="B1WPP9"/>
<dbReference type="OrthoDB" id="479717at2"/>
<name>B1WPP9_CROS5</name>
<dbReference type="eggNOG" id="ENOG502ZSUA">
    <property type="taxonomic scope" value="Bacteria"/>
</dbReference>
<dbReference type="EMBL" id="CP000806">
    <property type="protein sequence ID" value="ACB51619.1"/>
    <property type="molecule type" value="Genomic_DNA"/>
</dbReference>
<dbReference type="STRING" id="43989.cce_2269"/>
<accession>B1WPP9</accession>
<proteinExistence type="predicted"/>
<protein>
    <recommendedName>
        <fullName evidence="3">Glycosyl transferase</fullName>
    </recommendedName>
</protein>
<organism evidence="1 2">
    <name type="scientific">Crocosphaera subtropica (strain ATCC 51142 / BH68)</name>
    <name type="common">Cyanothece sp. (strain ATCC 51142)</name>
    <dbReference type="NCBI Taxonomy" id="43989"/>
    <lineage>
        <taxon>Bacteria</taxon>
        <taxon>Bacillati</taxon>
        <taxon>Cyanobacteriota</taxon>
        <taxon>Cyanophyceae</taxon>
        <taxon>Oscillatoriophycideae</taxon>
        <taxon>Chroococcales</taxon>
        <taxon>Aphanothecaceae</taxon>
        <taxon>Crocosphaera</taxon>
        <taxon>Crocosphaera subtropica</taxon>
    </lineage>
</organism>
<evidence type="ECO:0000313" key="1">
    <source>
        <dbReference type="EMBL" id="ACB51619.1"/>
    </source>
</evidence>
<sequence length="284" mass="32842">MSQIEEKLKAKTCFGTLALGENYRSLAKLLSKDIEQYSPSTPMVILTDKPQEFSDFSNVLAFKHKQQSVGCYHDKRCVIAKGLSLFDACIFLDADIRILAPIEQTLEWSPGITAHIVWTNILKHNKNQYQLNLLSKMAQKLTLNLEEISFVHEAIFVVAKDSGKELDFLNQWDKIAPYFELNGFYRGEGHTIGLAAAKAGLNIKRESLETLNFFKDKLEIQKIKRGQTSSEQIEEILNIQKQNEYPYETLDKKVLKKLNKILNRIYCTIILRYKTIKNFKFYYL</sequence>